<dbReference type="Proteomes" id="UP000321638">
    <property type="component" value="Unassembled WGS sequence"/>
</dbReference>
<dbReference type="OrthoDB" id="9808002at2"/>
<dbReference type="Gene3D" id="1.10.260.50">
    <property type="match status" value="1"/>
</dbReference>
<evidence type="ECO:0000256" key="9">
    <source>
        <dbReference type="ARBA" id="ARBA00023014"/>
    </source>
</evidence>
<dbReference type="GO" id="GO:0046872">
    <property type="term" value="F:metal ion binding"/>
    <property type="evidence" value="ECO:0007669"/>
    <property type="project" value="UniProtKB-KW"/>
</dbReference>
<dbReference type="InterPro" id="IPR016454">
    <property type="entry name" value="Cysteine_dSase"/>
</dbReference>
<evidence type="ECO:0000313" key="13">
    <source>
        <dbReference type="Proteomes" id="UP000321638"/>
    </source>
</evidence>
<evidence type="ECO:0000256" key="3">
    <source>
        <dbReference type="ARBA" id="ARBA00006490"/>
    </source>
</evidence>
<dbReference type="PANTHER" id="PTHR11601:SF34">
    <property type="entry name" value="CYSTEINE DESULFURASE"/>
    <property type="match status" value="1"/>
</dbReference>
<comment type="cofactor">
    <cofactor evidence="1">
        <name>pyridoxal 5'-phosphate</name>
        <dbReference type="ChEBI" id="CHEBI:597326"/>
    </cofactor>
</comment>
<dbReference type="Gene3D" id="3.40.640.10">
    <property type="entry name" value="Type I PLP-dependent aspartate aminotransferase-like (Major domain)"/>
    <property type="match status" value="1"/>
</dbReference>
<dbReference type="GO" id="GO:0051536">
    <property type="term" value="F:iron-sulfur cluster binding"/>
    <property type="evidence" value="ECO:0007669"/>
    <property type="project" value="UniProtKB-KW"/>
</dbReference>
<comment type="function">
    <text evidence="2">Catalyzes the removal of elemental sulfur atoms from cysteine to produce alanine. Seems to participate in the biosynthesis of the nitrogenase metalloclusters by providing the inorganic sulfur required for the Fe-S core formation.</text>
</comment>
<dbReference type="GO" id="GO:0031071">
    <property type="term" value="F:cysteine desulfurase activity"/>
    <property type="evidence" value="ECO:0007669"/>
    <property type="project" value="UniProtKB-EC"/>
</dbReference>
<sequence length="374" mass="37953">MTLRAYLDHNATTPMRPQAIAAMGEVMREVGNASSVHAFGRAMRAQVDRARTSIAALVGAAAADLVFTSGGTEANNTVLQAAGRRRLIASAVEHDSVRLAADGIVPAPVNGDGVIDLGALQRLLAASDEPALVSVMLANNETGVIQPVAAAARIAHAAGAVVHCDAVQAAGKLEIDMAALGADYLTVSAHKLGGPQGVGAIALRPGVAFAPMLRGGGQERGRRAGTENVAGIVGFGVAAKIALRELPRMAALAAWRDKMERSLAQLAPDAHVFGCGAARLPNTTCVAMPGVAATTQLMALDLAGIAVSAGAACSSGKVRPSHVLAAMGASDADCASALRISLGWTTQADDIERLVAAWGDLNRRLSPANRPAAA</sequence>
<organism evidence="12 13">
    <name type="scientific">Vineibacter terrae</name>
    <dbReference type="NCBI Taxonomy" id="2586908"/>
    <lineage>
        <taxon>Bacteria</taxon>
        <taxon>Pseudomonadati</taxon>
        <taxon>Pseudomonadota</taxon>
        <taxon>Alphaproteobacteria</taxon>
        <taxon>Hyphomicrobiales</taxon>
        <taxon>Vineibacter</taxon>
    </lineage>
</organism>
<dbReference type="SUPFAM" id="SSF53383">
    <property type="entry name" value="PLP-dependent transferases"/>
    <property type="match status" value="1"/>
</dbReference>
<evidence type="ECO:0000256" key="8">
    <source>
        <dbReference type="ARBA" id="ARBA00023004"/>
    </source>
</evidence>
<proteinExistence type="inferred from homology"/>
<accession>A0A5C8PG21</accession>
<feature type="domain" description="Aminotransferase class V" evidence="11">
    <location>
        <begin position="6"/>
        <end position="354"/>
    </location>
</feature>
<evidence type="ECO:0000256" key="10">
    <source>
        <dbReference type="ARBA" id="ARBA00050776"/>
    </source>
</evidence>
<name>A0A5C8PG21_9HYPH</name>
<dbReference type="InterPro" id="IPR000192">
    <property type="entry name" value="Aminotrans_V_dom"/>
</dbReference>
<keyword evidence="8" id="KW-0408">Iron</keyword>
<protein>
    <recommendedName>
        <fullName evidence="4">Cysteine desulfurase</fullName>
    </recommendedName>
</protein>
<evidence type="ECO:0000313" key="12">
    <source>
        <dbReference type="EMBL" id="TXL72615.1"/>
    </source>
</evidence>
<dbReference type="InterPro" id="IPR015424">
    <property type="entry name" value="PyrdxlP-dep_Trfase"/>
</dbReference>
<comment type="similarity">
    <text evidence="3">Belongs to the class-V pyridoxal-phosphate-dependent aminotransferase family. NifS/IscS subfamily.</text>
</comment>
<keyword evidence="7" id="KW-0663">Pyridoxal phosphate</keyword>
<evidence type="ECO:0000256" key="2">
    <source>
        <dbReference type="ARBA" id="ARBA00003120"/>
    </source>
</evidence>
<dbReference type="Pfam" id="PF00266">
    <property type="entry name" value="Aminotran_5"/>
    <property type="match status" value="1"/>
</dbReference>
<dbReference type="InterPro" id="IPR015422">
    <property type="entry name" value="PyrdxlP-dep_Trfase_small"/>
</dbReference>
<evidence type="ECO:0000256" key="7">
    <source>
        <dbReference type="ARBA" id="ARBA00022898"/>
    </source>
</evidence>
<evidence type="ECO:0000256" key="4">
    <source>
        <dbReference type="ARBA" id="ARBA00013558"/>
    </source>
</evidence>
<evidence type="ECO:0000256" key="6">
    <source>
        <dbReference type="ARBA" id="ARBA00022723"/>
    </source>
</evidence>
<keyword evidence="9" id="KW-0411">Iron-sulfur</keyword>
<dbReference type="PIRSF" id="PIRSF005572">
    <property type="entry name" value="NifS"/>
    <property type="match status" value="1"/>
</dbReference>
<evidence type="ECO:0000259" key="11">
    <source>
        <dbReference type="Pfam" id="PF00266"/>
    </source>
</evidence>
<reference evidence="12 13" key="1">
    <citation type="submission" date="2019-06" db="EMBL/GenBank/DDBJ databases">
        <title>New taxonomy in bacterial strain CC-CFT640, isolated from vineyard.</title>
        <authorList>
            <person name="Lin S.-Y."/>
            <person name="Tsai C.-F."/>
            <person name="Young C.-C."/>
        </authorList>
    </citation>
    <scope>NUCLEOTIDE SEQUENCE [LARGE SCALE GENOMIC DNA]</scope>
    <source>
        <strain evidence="12 13">CC-CFT640</strain>
    </source>
</reference>
<evidence type="ECO:0000256" key="5">
    <source>
        <dbReference type="ARBA" id="ARBA00022679"/>
    </source>
</evidence>
<dbReference type="Gene3D" id="3.90.1150.10">
    <property type="entry name" value="Aspartate Aminotransferase, domain 1"/>
    <property type="match status" value="1"/>
</dbReference>
<keyword evidence="13" id="KW-1185">Reference proteome</keyword>
<keyword evidence="5" id="KW-0808">Transferase</keyword>
<dbReference type="PANTHER" id="PTHR11601">
    <property type="entry name" value="CYSTEINE DESULFURYLASE FAMILY MEMBER"/>
    <property type="match status" value="1"/>
</dbReference>
<dbReference type="AlphaFoldDB" id="A0A5C8PG21"/>
<keyword evidence="6" id="KW-0479">Metal-binding</keyword>
<dbReference type="InterPro" id="IPR015421">
    <property type="entry name" value="PyrdxlP-dep_Trfase_major"/>
</dbReference>
<comment type="caution">
    <text evidence="12">The sequence shown here is derived from an EMBL/GenBank/DDBJ whole genome shotgun (WGS) entry which is preliminary data.</text>
</comment>
<gene>
    <name evidence="12" type="ORF">FHP25_25250</name>
</gene>
<comment type="catalytic activity">
    <reaction evidence="10">
        <text>(sulfur carrier)-H + L-cysteine = (sulfur carrier)-SH + L-alanine</text>
        <dbReference type="Rhea" id="RHEA:43892"/>
        <dbReference type="Rhea" id="RHEA-COMP:14737"/>
        <dbReference type="Rhea" id="RHEA-COMP:14739"/>
        <dbReference type="ChEBI" id="CHEBI:29917"/>
        <dbReference type="ChEBI" id="CHEBI:35235"/>
        <dbReference type="ChEBI" id="CHEBI:57972"/>
        <dbReference type="ChEBI" id="CHEBI:64428"/>
        <dbReference type="EC" id="2.8.1.7"/>
    </reaction>
</comment>
<dbReference type="EMBL" id="VDUZ01000032">
    <property type="protein sequence ID" value="TXL72615.1"/>
    <property type="molecule type" value="Genomic_DNA"/>
</dbReference>
<evidence type="ECO:0000256" key="1">
    <source>
        <dbReference type="ARBA" id="ARBA00001933"/>
    </source>
</evidence>